<organism evidence="14 15">
    <name type="scientific">Janibacter alkaliphilus</name>
    <dbReference type="NCBI Taxonomy" id="1069963"/>
    <lineage>
        <taxon>Bacteria</taxon>
        <taxon>Bacillati</taxon>
        <taxon>Actinomycetota</taxon>
        <taxon>Actinomycetes</taxon>
        <taxon>Micrococcales</taxon>
        <taxon>Intrasporangiaceae</taxon>
        <taxon>Janibacter</taxon>
    </lineage>
</organism>
<protein>
    <recommendedName>
        <fullName evidence="11">RecBCD enzyme subunit RecD</fullName>
        <ecNumber evidence="11">5.6.2.3</ecNumber>
    </recommendedName>
    <alternativeName>
        <fullName evidence="11">DNA 5'-3' helicase subunit RecD</fullName>
    </alternativeName>
    <alternativeName>
        <fullName evidence="11">Exonuclease V subunit RecD</fullName>
        <shortName evidence="11">ExoV subunit RecD</shortName>
    </alternativeName>
    <alternativeName>
        <fullName evidence="11">Helicase/nuclease RecBCD subunit RecD</fullName>
    </alternativeName>
</protein>
<feature type="compositionally biased region" description="Low complexity" evidence="12">
    <location>
        <begin position="9"/>
        <end position="23"/>
    </location>
</feature>
<dbReference type="GO" id="GO:0000724">
    <property type="term" value="P:double-strand break repair via homologous recombination"/>
    <property type="evidence" value="ECO:0007669"/>
    <property type="project" value="UniProtKB-UniRule"/>
</dbReference>
<dbReference type="GO" id="GO:0043139">
    <property type="term" value="F:5'-3' DNA helicase activity"/>
    <property type="evidence" value="ECO:0007669"/>
    <property type="project" value="UniProtKB-UniRule"/>
</dbReference>
<dbReference type="EC" id="5.6.2.3" evidence="11"/>
<evidence type="ECO:0000313" key="14">
    <source>
        <dbReference type="EMBL" id="NYG36385.1"/>
    </source>
</evidence>
<dbReference type="InterPro" id="IPR049550">
    <property type="entry name" value="RecD_N"/>
</dbReference>
<keyword evidence="15" id="KW-1185">Reference proteome</keyword>
<dbReference type="Pfam" id="PF21185">
    <property type="entry name" value="RecD_N"/>
    <property type="match status" value="1"/>
</dbReference>
<dbReference type="AlphaFoldDB" id="A0A852XD47"/>
<comment type="caution">
    <text evidence="14">The sequence shown here is derived from an EMBL/GenBank/DDBJ whole genome shotgun (WGS) entry which is preliminary data.</text>
</comment>
<dbReference type="HAMAP" id="MF_01487">
    <property type="entry name" value="RecD"/>
    <property type="match status" value="1"/>
</dbReference>
<evidence type="ECO:0000256" key="12">
    <source>
        <dbReference type="SAM" id="MobiDB-lite"/>
    </source>
</evidence>
<comment type="similarity">
    <text evidence="11">Belongs to the RecD family.</text>
</comment>
<proteinExistence type="inferred from homology"/>
<dbReference type="GO" id="GO:0008854">
    <property type="term" value="F:exodeoxyribonuclease V activity"/>
    <property type="evidence" value="ECO:0007669"/>
    <property type="project" value="InterPro"/>
</dbReference>
<keyword evidence="5 11" id="KW-0347">Helicase</keyword>
<evidence type="ECO:0000256" key="5">
    <source>
        <dbReference type="ARBA" id="ARBA00022806"/>
    </source>
</evidence>
<dbReference type="CDD" id="cd18809">
    <property type="entry name" value="SF1_C_RecD"/>
    <property type="match status" value="1"/>
</dbReference>
<dbReference type="InterPro" id="IPR027417">
    <property type="entry name" value="P-loop_NTPase"/>
</dbReference>
<evidence type="ECO:0000256" key="6">
    <source>
        <dbReference type="ARBA" id="ARBA00022839"/>
    </source>
</evidence>
<dbReference type="InterPro" id="IPR050534">
    <property type="entry name" value="Coronavir_polyprotein_1ab"/>
</dbReference>
<dbReference type="Gene3D" id="1.10.10.1020">
    <property type="entry name" value="RecBCD complex, subunit RecD, N-terminal domain"/>
    <property type="match status" value="1"/>
</dbReference>
<keyword evidence="7 11" id="KW-0067">ATP-binding</keyword>
<evidence type="ECO:0000256" key="9">
    <source>
        <dbReference type="ARBA" id="ARBA00023204"/>
    </source>
</evidence>
<accession>A0A852XD47</accession>
<evidence type="ECO:0000256" key="10">
    <source>
        <dbReference type="ARBA" id="ARBA00023235"/>
    </source>
</evidence>
<feature type="region of interest" description="Disordered" evidence="12">
    <location>
        <begin position="106"/>
        <end position="135"/>
    </location>
</feature>
<evidence type="ECO:0000313" key="15">
    <source>
        <dbReference type="Proteomes" id="UP000592181"/>
    </source>
</evidence>
<dbReference type="Pfam" id="PF13245">
    <property type="entry name" value="AAA_19"/>
    <property type="match status" value="1"/>
</dbReference>
<dbReference type="EMBL" id="JACBZX010000001">
    <property type="protein sequence ID" value="NYG36385.1"/>
    <property type="molecule type" value="Genomic_DNA"/>
</dbReference>
<comment type="miscellaneous">
    <text evidence="11">In the RecBCD complex, RecB has a slow 3'-5' helicase, an exonuclease activity and loads RecA onto ssDNA, RecD has a fast 5'-3' helicase activity, while RecC stimulates the ATPase and processivity of the RecB helicase and contributes to recognition of the Chi site.</text>
</comment>
<name>A0A852XD47_9MICO</name>
<dbReference type="SMART" id="SM00382">
    <property type="entry name" value="AAA"/>
    <property type="match status" value="1"/>
</dbReference>
<dbReference type="Pfam" id="PF13538">
    <property type="entry name" value="UvrD_C_2"/>
    <property type="match status" value="1"/>
</dbReference>
<dbReference type="GO" id="GO:0017116">
    <property type="term" value="F:single-stranded DNA helicase activity"/>
    <property type="evidence" value="ECO:0007669"/>
    <property type="project" value="TreeGrafter"/>
</dbReference>
<dbReference type="InterPro" id="IPR027785">
    <property type="entry name" value="UvrD-like_helicase_C"/>
</dbReference>
<evidence type="ECO:0000256" key="1">
    <source>
        <dbReference type="ARBA" id="ARBA00022722"/>
    </source>
</evidence>
<comment type="catalytic activity">
    <reaction evidence="11">
        <text>ATP + H2O = ADP + phosphate + H(+)</text>
        <dbReference type="Rhea" id="RHEA:13065"/>
        <dbReference type="ChEBI" id="CHEBI:15377"/>
        <dbReference type="ChEBI" id="CHEBI:15378"/>
        <dbReference type="ChEBI" id="CHEBI:30616"/>
        <dbReference type="ChEBI" id="CHEBI:43474"/>
        <dbReference type="ChEBI" id="CHEBI:456216"/>
        <dbReference type="EC" id="5.6.2.3"/>
    </reaction>
</comment>
<comment type="function">
    <text evidence="11">A helicase/nuclease that prepares dsDNA breaks (DSB) for recombinational DNA repair. Binds to DSBs and unwinds DNA via a highly rapid and processive ATP-dependent bidirectional helicase activity. Unwinds dsDNA until it encounters a Chi (crossover hotspot instigator) sequence from the 3' direction. Cuts ssDNA a few nucleotides 3' to the Chi site. The properties and activities of the enzyme are changed at Chi. The Chi-altered holoenzyme produces a long 3'-ssDNA overhang and facilitates RecA-binding to the ssDNA for homologous DNA recombination and repair. Holoenzyme degrades any linearized DNA that is unable to undergo homologous recombination. In the holoenzyme this subunit has ssDNA-dependent ATPase and 5'-3' helicase activity. When added to pre-assembled RecBC greatly stimulates nuclease activity and augments holoenzyme processivity. Negatively regulates the RecA-loading ability of RecBCD.</text>
</comment>
<dbReference type="InterPro" id="IPR003593">
    <property type="entry name" value="AAA+_ATPase"/>
</dbReference>
<keyword evidence="8 11" id="KW-0238">DNA-binding</keyword>
<feature type="domain" description="AAA+ ATPase" evidence="13">
    <location>
        <begin position="225"/>
        <end position="432"/>
    </location>
</feature>
<dbReference type="InterPro" id="IPR041851">
    <property type="entry name" value="RecD_N_sf"/>
</dbReference>
<keyword evidence="4 11" id="KW-0378">Hydrolase</keyword>
<dbReference type="Gene3D" id="3.40.50.300">
    <property type="entry name" value="P-loop containing nucleotide triphosphate hydrolases"/>
    <property type="match status" value="3"/>
</dbReference>
<dbReference type="PANTHER" id="PTHR43788">
    <property type="entry name" value="DNA2/NAM7 HELICASE FAMILY MEMBER"/>
    <property type="match status" value="1"/>
</dbReference>
<sequence>MSDVPQPPEAAASSDGSPAAAPSFDPVPGDRRLALGATGWLGRLNAGGWLEAADVHVASRLGVLVDEPDPLVVVTLALAVRAVREGSTCLDPTEAGAILATADGALDGSEGVGGEGVGGDGDSSDEGEREGVGGEGRAAAADLGGWLQRVTGSRLAAESVLRVEHGLVYLDRYWREERQVADDLRSRMAVPAASVDPGLLEAGLDRVFPGDSWAEQRSAVRASLARTTTILTGGPGTGKTSTVAGLVTLLAEQHERAAGRPLRVVLAAPTGRAAARLRESVLEAAAGMDASDRARLEGIESATVHRLLGWNRSRTRFARDRRNPLPHDVVVVDEASMLSLTLTARLLEAVRPTARLVLVGDPDQLASVEAGAVLADLVAGLDEPQPTGIDEGHGEDDAREPTIVEAATDSPTEPTEPVLTSDDRRLPMLVPRSPVPVSPVSALRTSHRFGPAIGRLAAAIRDGDPDAALAALSSEDDAVRLVELPATSADDADQTRAALLAAETAVRPALLGHALQLRAHAAAGETTAAVAQLGEHRLLCAHRDGPWGVSSWVRRTQRWLTEATADPVRSGHHGSGRYVGEPLLVTRNDLGLGLFNGDPGVVVRDGSGRLVAAMDAAGGVRTHPVARLADVETAHASTVHKSQGSQARTVTVLLPDDGSRLLTRELLYTAVTRAQEQVVLVGSEAAVRAAVIRRTRRASGLRRTLTDRR</sequence>
<dbReference type="SUPFAM" id="SSF52540">
    <property type="entry name" value="P-loop containing nucleoside triphosphate hydrolases"/>
    <property type="match status" value="1"/>
</dbReference>
<feature type="region of interest" description="Disordered" evidence="12">
    <location>
        <begin position="1"/>
        <end position="29"/>
    </location>
</feature>
<keyword evidence="10 11" id="KW-0413">Isomerase</keyword>
<keyword evidence="1 11" id="KW-0540">Nuclease</keyword>
<dbReference type="InterPro" id="IPR006344">
    <property type="entry name" value="RecD"/>
</dbReference>
<evidence type="ECO:0000256" key="7">
    <source>
        <dbReference type="ARBA" id="ARBA00022840"/>
    </source>
</evidence>
<dbReference type="NCBIfam" id="TIGR01447">
    <property type="entry name" value="recD"/>
    <property type="match status" value="1"/>
</dbReference>
<keyword evidence="2 11" id="KW-0547">Nucleotide-binding</keyword>
<dbReference type="PANTHER" id="PTHR43788:SF6">
    <property type="entry name" value="DNA HELICASE B"/>
    <property type="match status" value="1"/>
</dbReference>
<evidence type="ECO:0000259" key="13">
    <source>
        <dbReference type="SMART" id="SM00382"/>
    </source>
</evidence>
<gene>
    <name evidence="11" type="primary">recD</name>
    <name evidence="14" type="ORF">BJY28_000854</name>
</gene>
<dbReference type="GO" id="GO:0003677">
    <property type="term" value="F:DNA binding"/>
    <property type="evidence" value="ECO:0007669"/>
    <property type="project" value="UniProtKB-UniRule"/>
</dbReference>
<evidence type="ECO:0000256" key="8">
    <source>
        <dbReference type="ARBA" id="ARBA00023125"/>
    </source>
</evidence>
<feature type="compositionally biased region" description="Gly residues" evidence="12">
    <location>
        <begin position="110"/>
        <end position="121"/>
    </location>
</feature>
<evidence type="ECO:0000256" key="4">
    <source>
        <dbReference type="ARBA" id="ARBA00022801"/>
    </source>
</evidence>
<keyword evidence="3 11" id="KW-0227">DNA damage</keyword>
<evidence type="ECO:0000256" key="11">
    <source>
        <dbReference type="HAMAP-Rule" id="MF_01487"/>
    </source>
</evidence>
<keyword evidence="6 11" id="KW-0269">Exonuclease</keyword>
<keyword evidence="9 11" id="KW-0234">DNA repair</keyword>
<feature type="binding site" evidence="11">
    <location>
        <begin position="233"/>
        <end position="240"/>
    </location>
    <ligand>
        <name>ATP</name>
        <dbReference type="ChEBI" id="CHEBI:30616"/>
    </ligand>
</feature>
<dbReference type="Proteomes" id="UP000592181">
    <property type="component" value="Unassembled WGS sequence"/>
</dbReference>
<dbReference type="GO" id="GO:0005524">
    <property type="term" value="F:ATP binding"/>
    <property type="evidence" value="ECO:0007669"/>
    <property type="project" value="UniProtKB-UniRule"/>
</dbReference>
<dbReference type="RefSeq" id="WP_343036955.1">
    <property type="nucleotide sequence ID" value="NZ_JACBZX010000001.1"/>
</dbReference>
<reference evidence="14 15" key="1">
    <citation type="submission" date="2020-07" db="EMBL/GenBank/DDBJ databases">
        <title>Sequencing the genomes of 1000 actinobacteria strains.</title>
        <authorList>
            <person name="Klenk H.-P."/>
        </authorList>
    </citation>
    <scope>NUCLEOTIDE SEQUENCE [LARGE SCALE GENOMIC DNA]</scope>
    <source>
        <strain evidence="14 15">DSM 24723</strain>
    </source>
</reference>
<comment type="subunit">
    <text evidence="11">Heterotrimer of RecB, RecC and RecD. All subunits contribute to DNA-binding.</text>
</comment>
<dbReference type="CDD" id="cd17933">
    <property type="entry name" value="DEXSc_RecD-like"/>
    <property type="match status" value="1"/>
</dbReference>
<evidence type="ECO:0000256" key="2">
    <source>
        <dbReference type="ARBA" id="ARBA00022741"/>
    </source>
</evidence>
<evidence type="ECO:0000256" key="3">
    <source>
        <dbReference type="ARBA" id="ARBA00022763"/>
    </source>
</evidence>
<dbReference type="GO" id="GO:0009338">
    <property type="term" value="C:exodeoxyribonuclease V complex"/>
    <property type="evidence" value="ECO:0007669"/>
    <property type="project" value="InterPro"/>
</dbReference>